<dbReference type="OrthoDB" id="5972280at2759"/>
<sequence>MLKQTEAGRTTRKKYKLAKEKKRNSADSRNKTRFSRTKVATNERETFRYETENTTIEGDDLGICIYPEEKCINEIQGQGELEVAKSDFQKLKVFDKESSDDSLSMISLNSRPTSAVTDFAEEVNLEGYEEFSSLENLNVTDQIQMRKISTGSNSSDLEILVDEGSPRIQGIEILEENNLVDEQTEKDNSGNAKATLLVGEVEIIDENENKKANVKPAWELSKKFLLTADFPARIWKEDMNGKAMNARRKSSELLNASFPPLSTVPELRRGSFPNSSLMSSDSSRELPMLSGRHCKVKLPTHFPGVPSPHVESDSESKSSDDEVSNVLLLEKGQKARGNSAKLHKNQLDIPGKQGNNLTISSTKSSPILSRSHSPMASTENLAMRVASTEYLATRVVTQLDCALQETVNVSKDRETIRVGCVTPNLMPRRVKSDMD</sequence>
<reference evidence="3" key="1">
    <citation type="journal article" date="2017" name="bioRxiv">
        <title>Comparative analysis of the genomes of Stylophora pistillata and Acropora digitifera provides evidence for extensive differences between species of corals.</title>
        <authorList>
            <person name="Voolstra C.R."/>
            <person name="Li Y."/>
            <person name="Liew Y.J."/>
            <person name="Baumgarten S."/>
            <person name="Zoccola D."/>
            <person name="Flot J.-F."/>
            <person name="Tambutte S."/>
            <person name="Allemand D."/>
            <person name="Aranda M."/>
        </authorList>
    </citation>
    <scope>NUCLEOTIDE SEQUENCE [LARGE SCALE GENOMIC DNA]</scope>
</reference>
<evidence type="ECO:0000313" key="2">
    <source>
        <dbReference type="EMBL" id="PFX33487.1"/>
    </source>
</evidence>
<accession>A0A2B4SYI2</accession>
<gene>
    <name evidence="2" type="ORF">AWC38_SpisGene1614</name>
</gene>
<comment type="caution">
    <text evidence="2">The sequence shown here is derived from an EMBL/GenBank/DDBJ whole genome shotgun (WGS) entry which is preliminary data.</text>
</comment>
<feature type="compositionally biased region" description="Basic and acidic residues" evidence="1">
    <location>
        <begin position="310"/>
        <end position="320"/>
    </location>
</feature>
<feature type="compositionally biased region" description="Polar residues" evidence="1">
    <location>
        <begin position="353"/>
        <end position="373"/>
    </location>
</feature>
<feature type="region of interest" description="Disordered" evidence="1">
    <location>
        <begin position="1"/>
        <end position="39"/>
    </location>
</feature>
<organism evidence="2 3">
    <name type="scientific">Stylophora pistillata</name>
    <name type="common">Smooth cauliflower coral</name>
    <dbReference type="NCBI Taxonomy" id="50429"/>
    <lineage>
        <taxon>Eukaryota</taxon>
        <taxon>Metazoa</taxon>
        <taxon>Cnidaria</taxon>
        <taxon>Anthozoa</taxon>
        <taxon>Hexacorallia</taxon>
        <taxon>Scleractinia</taxon>
        <taxon>Astrocoeniina</taxon>
        <taxon>Pocilloporidae</taxon>
        <taxon>Stylophora</taxon>
    </lineage>
</organism>
<evidence type="ECO:0000256" key="1">
    <source>
        <dbReference type="SAM" id="MobiDB-lite"/>
    </source>
</evidence>
<dbReference type="Proteomes" id="UP000225706">
    <property type="component" value="Unassembled WGS sequence"/>
</dbReference>
<protein>
    <submittedName>
        <fullName evidence="2">Uncharacterized protein</fullName>
    </submittedName>
</protein>
<proteinExistence type="predicted"/>
<keyword evidence="3" id="KW-1185">Reference proteome</keyword>
<feature type="region of interest" description="Disordered" evidence="1">
    <location>
        <begin position="336"/>
        <end position="373"/>
    </location>
</feature>
<name>A0A2B4SYI2_STYPI</name>
<feature type="region of interest" description="Disordered" evidence="1">
    <location>
        <begin position="300"/>
        <end position="323"/>
    </location>
</feature>
<feature type="compositionally biased region" description="Basic residues" evidence="1">
    <location>
        <begin position="10"/>
        <end position="22"/>
    </location>
</feature>
<evidence type="ECO:0000313" key="3">
    <source>
        <dbReference type="Proteomes" id="UP000225706"/>
    </source>
</evidence>
<dbReference type="AlphaFoldDB" id="A0A2B4SYI2"/>
<dbReference type="EMBL" id="LSMT01000011">
    <property type="protein sequence ID" value="PFX33487.1"/>
    <property type="molecule type" value="Genomic_DNA"/>
</dbReference>